<accession>A0A1B2HCU5</accession>
<dbReference type="Proteomes" id="UP000093053">
    <property type="component" value="Chromosome"/>
</dbReference>
<gene>
    <name evidence="1" type="ORF">BBK82_05135</name>
</gene>
<protein>
    <submittedName>
        <fullName evidence="1">Uncharacterized protein</fullName>
    </submittedName>
</protein>
<organism evidence="1 2">
    <name type="scientific">Lentzea guizhouensis</name>
    <dbReference type="NCBI Taxonomy" id="1586287"/>
    <lineage>
        <taxon>Bacteria</taxon>
        <taxon>Bacillati</taxon>
        <taxon>Actinomycetota</taxon>
        <taxon>Actinomycetes</taxon>
        <taxon>Pseudonocardiales</taxon>
        <taxon>Pseudonocardiaceae</taxon>
        <taxon>Lentzea</taxon>
    </lineage>
</organism>
<dbReference type="EMBL" id="CP016793">
    <property type="protein sequence ID" value="ANZ35557.1"/>
    <property type="molecule type" value="Genomic_DNA"/>
</dbReference>
<sequence>MAERLWFGQALRWSRESGFWYAVGRARRRHAIVRITATEAKSYGHKFPAGWYLAEHPDSPGGGELGPRLGHDFRRAKEAAEVWLLAPAADRLSGECAPGLLTTVQIGATTFVAADGRSLSAWPVPWEACIEIRDDAGTEVGRVAPWFQYEDGEVSALQWIARAAATRLAPQPTYHAAVRAVGHELVHGVAGGGHRG</sequence>
<dbReference type="STRING" id="1586287.BBK82_05135"/>
<dbReference type="RefSeq" id="WP_065913967.1">
    <property type="nucleotide sequence ID" value="NZ_CP016793.1"/>
</dbReference>
<dbReference type="KEGG" id="led:BBK82_05135"/>
<keyword evidence="2" id="KW-1185">Reference proteome</keyword>
<name>A0A1B2HCU5_9PSEU</name>
<evidence type="ECO:0000313" key="2">
    <source>
        <dbReference type="Proteomes" id="UP000093053"/>
    </source>
</evidence>
<reference evidence="1 2" key="1">
    <citation type="submission" date="2016-07" db="EMBL/GenBank/DDBJ databases">
        <title>Complete genome sequence of the Lentzea guizhouensis DHS C013.</title>
        <authorList>
            <person name="Cao C."/>
        </authorList>
    </citation>
    <scope>NUCLEOTIDE SEQUENCE [LARGE SCALE GENOMIC DNA]</scope>
    <source>
        <strain evidence="1 2">DHS C013</strain>
    </source>
</reference>
<dbReference type="AlphaFoldDB" id="A0A1B2HCU5"/>
<proteinExistence type="predicted"/>
<evidence type="ECO:0000313" key="1">
    <source>
        <dbReference type="EMBL" id="ANZ35557.1"/>
    </source>
</evidence>